<sequence length="223" mass="24394">MTHTAQLIDGDCRAATGESNRLTDRLYWAMSRLVNHGWLVEQFGPDGWSVRDERGRLHTVRAERDGGGRQPVLEVHVGGLLAELVNLPPDDRAAVLRQVDASLRLHMPAGRAHPDDAIQPWHLPSVVGEQPCAEVRRAYWSAVTLTDDYGWQITDVHAEGFDAVTPGATSPTAFRRRRGMGTTADTLAHLLTVMSGHVAQLAALISAHQATTRTIRLPLGGPR</sequence>
<dbReference type="AlphaFoldDB" id="A0AAW5SFH8"/>
<evidence type="ECO:0000313" key="1">
    <source>
        <dbReference type="EMBL" id="GAT12980.1"/>
    </source>
</evidence>
<dbReference type="Proteomes" id="UP001207528">
    <property type="component" value="Unassembled WGS sequence"/>
</dbReference>
<organism evidence="2 4">
    <name type="scientific">Mycolicibacterium novocastrense</name>
    <name type="common">Mycobacterium novocastrense</name>
    <dbReference type="NCBI Taxonomy" id="59813"/>
    <lineage>
        <taxon>Bacteria</taxon>
        <taxon>Bacillati</taxon>
        <taxon>Actinomycetota</taxon>
        <taxon>Actinomycetes</taxon>
        <taxon>Mycobacteriales</taxon>
        <taxon>Mycobacteriaceae</taxon>
        <taxon>Mycolicibacterium</taxon>
    </lineage>
</organism>
<gene>
    <name evidence="2" type="ORF">H7I77_05810</name>
    <name evidence="1" type="ORF">RMCN_6113</name>
</gene>
<name>A0AAW5SFH8_MYCNV</name>
<keyword evidence="3" id="KW-1185">Reference proteome</keyword>
<dbReference type="EMBL" id="JACKTI010000021">
    <property type="protein sequence ID" value="MCV7022870.1"/>
    <property type="molecule type" value="Genomic_DNA"/>
</dbReference>
<reference evidence="1 3" key="1">
    <citation type="journal article" date="2016" name="Genome Announc.">
        <title>Draft Genome Sequences of Five Rapidly Growing Mycobacterium Species, M. thermoresistibile, M. fortuitum subsp. acetamidolyticum, M. canariasense, M. brisbanense, and M. novocastrense.</title>
        <authorList>
            <person name="Katahira K."/>
            <person name="Ogura Y."/>
            <person name="Gotoh Y."/>
            <person name="Hayashi T."/>
        </authorList>
    </citation>
    <scope>NUCLEOTIDE SEQUENCE [LARGE SCALE GENOMIC DNA]</scope>
    <source>
        <strain evidence="1 3">JCM18114</strain>
    </source>
</reference>
<reference evidence="2" key="2">
    <citation type="submission" date="2020-07" db="EMBL/GenBank/DDBJ databases">
        <authorList>
            <person name="Pettersson B.M.F."/>
            <person name="Behra P.R.K."/>
            <person name="Ramesh M."/>
            <person name="Das S."/>
            <person name="Dasgupta S."/>
            <person name="Kirsebom L.A."/>
        </authorList>
    </citation>
    <scope>NUCLEOTIDE SEQUENCE</scope>
    <source>
        <strain evidence="2">DSM 44203</strain>
    </source>
</reference>
<evidence type="ECO:0000313" key="2">
    <source>
        <dbReference type="EMBL" id="MCV7022870.1"/>
    </source>
</evidence>
<dbReference type="RefSeq" id="WP_005148573.1">
    <property type="nucleotide sequence ID" value="NZ_BCTA01000105.1"/>
</dbReference>
<evidence type="ECO:0000313" key="4">
    <source>
        <dbReference type="Proteomes" id="UP001207528"/>
    </source>
</evidence>
<dbReference type="EMBL" id="BCTA01000105">
    <property type="protein sequence ID" value="GAT12980.1"/>
    <property type="molecule type" value="Genomic_DNA"/>
</dbReference>
<evidence type="ECO:0000313" key="3">
    <source>
        <dbReference type="Proteomes" id="UP000069773"/>
    </source>
</evidence>
<accession>A0AAW5SFH8</accession>
<proteinExistence type="predicted"/>
<dbReference type="Proteomes" id="UP000069773">
    <property type="component" value="Unassembled WGS sequence"/>
</dbReference>
<protein>
    <submittedName>
        <fullName evidence="2">Uncharacterized protein</fullName>
    </submittedName>
</protein>
<reference evidence="2" key="3">
    <citation type="journal article" date="2022" name="BMC Genomics">
        <title>Comparative genome analysis of mycobacteria focusing on tRNA and non-coding RNA.</title>
        <authorList>
            <person name="Behra P.R.K."/>
            <person name="Pettersson B.M.F."/>
            <person name="Ramesh M."/>
            <person name="Das S."/>
            <person name="Dasgupta S."/>
            <person name="Kirsebom L.A."/>
        </authorList>
    </citation>
    <scope>NUCLEOTIDE SEQUENCE</scope>
    <source>
        <strain evidence="2">DSM 44203</strain>
    </source>
</reference>
<comment type="caution">
    <text evidence="2">The sequence shown here is derived from an EMBL/GenBank/DDBJ whole genome shotgun (WGS) entry which is preliminary data.</text>
</comment>